<evidence type="ECO:0000256" key="1">
    <source>
        <dbReference type="SAM" id="MobiDB-lite"/>
    </source>
</evidence>
<proteinExistence type="predicted"/>
<feature type="compositionally biased region" description="Basic and acidic residues" evidence="1">
    <location>
        <begin position="96"/>
        <end position="115"/>
    </location>
</feature>
<feature type="region of interest" description="Disordered" evidence="1">
    <location>
        <begin position="93"/>
        <end position="118"/>
    </location>
</feature>
<evidence type="ECO:0000313" key="2">
    <source>
        <dbReference type="EMBL" id="KAH7045889.1"/>
    </source>
</evidence>
<protein>
    <submittedName>
        <fullName evidence="2">Uncharacterized protein</fullName>
    </submittedName>
</protein>
<dbReference type="EMBL" id="JAGTJR010000018">
    <property type="protein sequence ID" value="KAH7045889.1"/>
    <property type="molecule type" value="Genomic_DNA"/>
</dbReference>
<feature type="region of interest" description="Disordered" evidence="1">
    <location>
        <begin position="1"/>
        <end position="41"/>
    </location>
</feature>
<dbReference type="Proteomes" id="UP000774617">
    <property type="component" value="Unassembled WGS sequence"/>
</dbReference>
<name>A0ABQ8G600_9PEZI</name>
<keyword evidence="3" id="KW-1185">Reference proteome</keyword>
<organism evidence="2 3">
    <name type="scientific">Macrophomina phaseolina</name>
    <dbReference type="NCBI Taxonomy" id="35725"/>
    <lineage>
        <taxon>Eukaryota</taxon>
        <taxon>Fungi</taxon>
        <taxon>Dikarya</taxon>
        <taxon>Ascomycota</taxon>
        <taxon>Pezizomycotina</taxon>
        <taxon>Dothideomycetes</taxon>
        <taxon>Dothideomycetes incertae sedis</taxon>
        <taxon>Botryosphaeriales</taxon>
        <taxon>Botryosphaeriaceae</taxon>
        <taxon>Macrophomina</taxon>
    </lineage>
</organism>
<evidence type="ECO:0000313" key="3">
    <source>
        <dbReference type="Proteomes" id="UP000774617"/>
    </source>
</evidence>
<comment type="caution">
    <text evidence="2">The sequence shown here is derived from an EMBL/GenBank/DDBJ whole genome shotgun (WGS) entry which is preliminary data.</text>
</comment>
<accession>A0ABQ8G600</accession>
<feature type="compositionally biased region" description="Polar residues" evidence="1">
    <location>
        <begin position="12"/>
        <end position="31"/>
    </location>
</feature>
<sequence length="211" mass="23645">MNPNMRPMHPRNATSSETRPNKTSNQNTQKPAASLPGLSSVHPAVRIRLRKGPESTKSTNVLLPMMQRAIGVARELDEHACTEATNRLYMQAAEDPLDKGDENEKPKNAKDDRKCRPAPRNTRMRIASCWYGIPLLPSLNASASVRLAEGRNFPCVTYAFVSRRWDKKRGEGWSCRTVSQWTRSADAFPAPNQISQTNAMTSCLQRLCPRP</sequence>
<gene>
    <name evidence="2" type="ORF">B0J12DRAFT_144660</name>
</gene>
<reference evidence="2 3" key="1">
    <citation type="journal article" date="2021" name="Nat. Commun.">
        <title>Genetic determinants of endophytism in the Arabidopsis root mycobiome.</title>
        <authorList>
            <person name="Mesny F."/>
            <person name="Miyauchi S."/>
            <person name="Thiergart T."/>
            <person name="Pickel B."/>
            <person name="Atanasova L."/>
            <person name="Karlsson M."/>
            <person name="Huettel B."/>
            <person name="Barry K.W."/>
            <person name="Haridas S."/>
            <person name="Chen C."/>
            <person name="Bauer D."/>
            <person name="Andreopoulos W."/>
            <person name="Pangilinan J."/>
            <person name="LaButti K."/>
            <person name="Riley R."/>
            <person name="Lipzen A."/>
            <person name="Clum A."/>
            <person name="Drula E."/>
            <person name="Henrissat B."/>
            <person name="Kohler A."/>
            <person name="Grigoriev I.V."/>
            <person name="Martin F.M."/>
            <person name="Hacquard S."/>
        </authorList>
    </citation>
    <scope>NUCLEOTIDE SEQUENCE [LARGE SCALE GENOMIC DNA]</scope>
    <source>
        <strain evidence="2 3">MPI-SDFR-AT-0080</strain>
    </source>
</reference>